<feature type="compositionally biased region" description="Low complexity" evidence="1">
    <location>
        <begin position="53"/>
        <end position="63"/>
    </location>
</feature>
<dbReference type="AlphaFoldDB" id="A0A852T2Y4"/>
<sequence>MTNPDDESTPRPAGPTGAGEPVSPPPASDPTPPPPPPSQGFPAAPPPPPSSPPAAGAAGASTVAPTAPPTTVNIAFWLYIVGAVLSVVSGIITIAVVSGSRADQVRIIEQQGGDLKGLTAQQVADASVTFLVTWSIVTLIFWAIVFVLFAYFMRRGANWARIVLTVLTVLSLLNLLTGFGTGLLQVLATIVAVVLMWLRPSSAYFAAVKAAKGPRV</sequence>
<evidence type="ECO:0000313" key="4">
    <source>
        <dbReference type="Proteomes" id="UP000589620"/>
    </source>
</evidence>
<accession>A0A852T2Y4</accession>
<feature type="transmembrane region" description="Helical" evidence="2">
    <location>
        <begin position="76"/>
        <end position="97"/>
    </location>
</feature>
<feature type="transmembrane region" description="Helical" evidence="2">
    <location>
        <begin position="182"/>
        <end position="198"/>
    </location>
</feature>
<feature type="region of interest" description="Disordered" evidence="1">
    <location>
        <begin position="1"/>
        <end position="63"/>
    </location>
</feature>
<dbReference type="EMBL" id="JACCBJ010000001">
    <property type="protein sequence ID" value="NYD75235.1"/>
    <property type="molecule type" value="Genomic_DNA"/>
</dbReference>
<keyword evidence="2" id="KW-0472">Membrane</keyword>
<keyword evidence="2" id="KW-0812">Transmembrane</keyword>
<keyword evidence="4" id="KW-1185">Reference proteome</keyword>
<gene>
    <name evidence="3" type="ORF">BJ963_002754</name>
</gene>
<dbReference type="RefSeq" id="WP_246298067.1">
    <property type="nucleotide sequence ID" value="NZ_BAAAPX010000001.1"/>
</dbReference>
<reference evidence="3 4" key="1">
    <citation type="submission" date="2020-07" db="EMBL/GenBank/DDBJ databases">
        <title>Sequencing the genomes of 1000 actinobacteria strains.</title>
        <authorList>
            <person name="Klenk H.-P."/>
        </authorList>
    </citation>
    <scope>NUCLEOTIDE SEQUENCE [LARGE SCALE GENOMIC DNA]</scope>
    <source>
        <strain evidence="3 4">DSM 23871</strain>
    </source>
</reference>
<organism evidence="3 4">
    <name type="scientific">Leifsonia soli</name>
    <dbReference type="NCBI Taxonomy" id="582665"/>
    <lineage>
        <taxon>Bacteria</taxon>
        <taxon>Bacillati</taxon>
        <taxon>Actinomycetota</taxon>
        <taxon>Actinomycetes</taxon>
        <taxon>Micrococcales</taxon>
        <taxon>Microbacteriaceae</taxon>
        <taxon>Leifsonia</taxon>
    </lineage>
</organism>
<name>A0A852T2Y4_9MICO</name>
<evidence type="ECO:0000313" key="3">
    <source>
        <dbReference type="EMBL" id="NYD75235.1"/>
    </source>
</evidence>
<feature type="compositionally biased region" description="Pro residues" evidence="1">
    <location>
        <begin position="22"/>
        <end position="52"/>
    </location>
</feature>
<dbReference type="Proteomes" id="UP000589620">
    <property type="component" value="Unassembled WGS sequence"/>
</dbReference>
<keyword evidence="2" id="KW-1133">Transmembrane helix</keyword>
<feature type="transmembrane region" description="Helical" evidence="2">
    <location>
        <begin position="131"/>
        <end position="152"/>
    </location>
</feature>
<proteinExistence type="predicted"/>
<evidence type="ECO:0000256" key="2">
    <source>
        <dbReference type="SAM" id="Phobius"/>
    </source>
</evidence>
<comment type="caution">
    <text evidence="3">The sequence shown here is derived from an EMBL/GenBank/DDBJ whole genome shotgun (WGS) entry which is preliminary data.</text>
</comment>
<feature type="transmembrane region" description="Helical" evidence="2">
    <location>
        <begin position="159"/>
        <end position="176"/>
    </location>
</feature>
<evidence type="ECO:0000256" key="1">
    <source>
        <dbReference type="SAM" id="MobiDB-lite"/>
    </source>
</evidence>
<protein>
    <recommendedName>
        <fullName evidence="5">DUF4064 domain-containing protein</fullName>
    </recommendedName>
</protein>
<evidence type="ECO:0008006" key="5">
    <source>
        <dbReference type="Google" id="ProtNLM"/>
    </source>
</evidence>